<dbReference type="RefSeq" id="WP_382172370.1">
    <property type="nucleotide sequence ID" value="NZ_JBHRXX010000002.1"/>
</dbReference>
<evidence type="ECO:0000256" key="6">
    <source>
        <dbReference type="ARBA" id="ARBA00023268"/>
    </source>
</evidence>
<organism evidence="12 13">
    <name type="scientific">Hydrogenophaga luteola</name>
    <dbReference type="NCBI Taxonomy" id="1591122"/>
    <lineage>
        <taxon>Bacteria</taxon>
        <taxon>Pseudomonadati</taxon>
        <taxon>Pseudomonadota</taxon>
        <taxon>Betaproteobacteria</taxon>
        <taxon>Burkholderiales</taxon>
        <taxon>Comamonadaceae</taxon>
        <taxon>Hydrogenophaga</taxon>
    </lineage>
</organism>
<keyword evidence="4" id="KW-0328">Glycosyltransferase</keyword>
<evidence type="ECO:0000256" key="8">
    <source>
        <dbReference type="ARBA" id="ARBA00049902"/>
    </source>
</evidence>
<feature type="domain" description="Glycosyl transferase family 51" evidence="11">
    <location>
        <begin position="146"/>
        <end position="299"/>
    </location>
</feature>
<proteinExistence type="predicted"/>
<accession>A0ABV7W199</accession>
<comment type="pathway">
    <text evidence="1">Cell wall biogenesis; peptidoglycan biosynthesis.</text>
</comment>
<evidence type="ECO:0000313" key="13">
    <source>
        <dbReference type="Proteomes" id="UP001595729"/>
    </source>
</evidence>
<evidence type="ECO:0000256" key="4">
    <source>
        <dbReference type="ARBA" id="ARBA00022676"/>
    </source>
</evidence>
<feature type="region of interest" description="Disordered" evidence="9">
    <location>
        <begin position="913"/>
        <end position="933"/>
    </location>
</feature>
<feature type="transmembrane region" description="Helical" evidence="10">
    <location>
        <begin position="22"/>
        <end position="42"/>
    </location>
</feature>
<keyword evidence="10" id="KW-0472">Membrane</keyword>
<keyword evidence="10" id="KW-0812">Transmembrane</keyword>
<dbReference type="EMBL" id="JBHRXX010000002">
    <property type="protein sequence ID" value="MFC3683305.1"/>
    <property type="molecule type" value="Genomic_DNA"/>
</dbReference>
<dbReference type="SUPFAM" id="SSF56601">
    <property type="entry name" value="beta-lactamase/transpeptidase-like"/>
    <property type="match status" value="2"/>
</dbReference>
<evidence type="ECO:0000256" key="1">
    <source>
        <dbReference type="ARBA" id="ARBA00004752"/>
    </source>
</evidence>
<evidence type="ECO:0000256" key="2">
    <source>
        <dbReference type="ARBA" id="ARBA00022645"/>
    </source>
</evidence>
<dbReference type="InterPro" id="IPR023346">
    <property type="entry name" value="Lysozyme-like_dom_sf"/>
</dbReference>
<dbReference type="InterPro" id="IPR036950">
    <property type="entry name" value="PBP_transglycosylase"/>
</dbReference>
<protein>
    <recommendedName>
        <fullName evidence="7">peptidoglycan glycosyltransferase</fullName>
        <ecNumber evidence="7">2.4.99.28</ecNumber>
    </recommendedName>
</protein>
<sequence length="1012" mass="111937">MPEEPGLAASPPLRGWRPSRRLVWIGAALLVVAAGGGGLFVYEAHTSRLQARFLTRYAASLQYQSAPGASDPMRFPTHGPFDQRLGYTAIPGMVSRLAPRGFVVTEQARQSPELQSHLDRGLYAPFAEKSRTGLTVLDCHREPVYSFRYPYRTFERFEQVPPLVAQALMFIENRDLLDPDRPQMNPAVDWVRFTRAVLGQLGSRINPELDTPGGSTLATQIEKYRHSPDGFTLDAREKLRQMASASVRAYRQGADTLPVRRQILLDYLNTVPLSAAPRHGEVHGLGDGLWVWFGTDFERARALLTPAQGLAADPAERAQVLRQVVALMVAHRRPSWYLAEGREELDQTTDAYLRLLAAEGLIDDGWRDAALRQRLVFRDMTRQPPKLPASPGKGTTAARSRLAGWLGTSLYNLDRLDARLDTTLNAALQDAVSGYLGRLGDPEFARSQGLIGERLLQPGTLGAVRYSFTLLERTPEGNQVRVQTDTTHQPLDINEGSKLELGSTAKLRVLATYLELVAELHARLAPQDPKTLGSIAFDRQDTLTRWAVQHLATSPDHSLDAMLEAALERRFSADPGERFFTGGGLHTFNNFNADDNGRTPTVREAMQASINLPFVRLMREVVRHTMYQVPGSTARLLEDDQDPRRSAYLARFADREGQTFLRRFWRKTDQRNPAELRALLLDGLRPTPERLAAVFRYLEPGASAEALGTFLRERLGEKAPDAARVQRLHERFAPDALDLPDRGYLAGVHPLELWLVAYRLQHPGASLSQALEDSADERQAVYGWLFRTRVKSAQDTRIYTLLEVEAFLEIHSRWARLGYPFGHLVPSLATALGSSGDRPAALAELMGIIVNDGVRLPTRHITGVHLASGTPWETALGRAAADGERVMAPEVARALRKALSEVVERGTARRLSGSFKTEGGEDLSPGGKTGTGDNRVVVRGRATLALNRTATFVFHLGPRYFGSLTAYVVGPDAAKYRFTSGLPVQILTSMGPGLMPYLDGTQGRGCPVTPRP</sequence>
<dbReference type="InterPro" id="IPR050396">
    <property type="entry name" value="Glycosyltr_51/Transpeptidase"/>
</dbReference>
<gene>
    <name evidence="12" type="ORF">ACFOPI_06840</name>
</gene>
<keyword evidence="3" id="KW-0645">Protease</keyword>
<dbReference type="PANTHER" id="PTHR32282:SF24">
    <property type="entry name" value="GLYCOSYL TRANSFERASE FAMILY 51 DOMAIN-CONTAINING PROTEIN"/>
    <property type="match status" value="1"/>
</dbReference>
<evidence type="ECO:0000256" key="9">
    <source>
        <dbReference type="SAM" id="MobiDB-lite"/>
    </source>
</evidence>
<evidence type="ECO:0000256" key="7">
    <source>
        <dbReference type="ARBA" id="ARBA00044770"/>
    </source>
</evidence>
<dbReference type="InterPro" id="IPR001264">
    <property type="entry name" value="Glyco_trans_51"/>
</dbReference>
<dbReference type="SUPFAM" id="SSF53955">
    <property type="entry name" value="Lysozyme-like"/>
    <property type="match status" value="1"/>
</dbReference>
<dbReference type="InterPro" id="IPR012338">
    <property type="entry name" value="Beta-lactam/transpept-like"/>
</dbReference>
<comment type="catalytic activity">
    <reaction evidence="8">
        <text>[GlcNAc-(1-&gt;4)-Mur2Ac(oyl-L-Ala-gamma-D-Glu-L-Lys-D-Ala-D-Ala)](n)-di-trans,octa-cis-undecaprenyl diphosphate + beta-D-GlcNAc-(1-&gt;4)-Mur2Ac(oyl-L-Ala-gamma-D-Glu-L-Lys-D-Ala-D-Ala)-di-trans,octa-cis-undecaprenyl diphosphate = [GlcNAc-(1-&gt;4)-Mur2Ac(oyl-L-Ala-gamma-D-Glu-L-Lys-D-Ala-D-Ala)](n+1)-di-trans,octa-cis-undecaprenyl diphosphate + di-trans,octa-cis-undecaprenyl diphosphate + H(+)</text>
        <dbReference type="Rhea" id="RHEA:23708"/>
        <dbReference type="Rhea" id="RHEA-COMP:9602"/>
        <dbReference type="Rhea" id="RHEA-COMP:9603"/>
        <dbReference type="ChEBI" id="CHEBI:15378"/>
        <dbReference type="ChEBI" id="CHEBI:58405"/>
        <dbReference type="ChEBI" id="CHEBI:60033"/>
        <dbReference type="ChEBI" id="CHEBI:78435"/>
        <dbReference type="EC" id="2.4.99.28"/>
    </reaction>
</comment>
<keyword evidence="10" id="KW-1133">Transmembrane helix</keyword>
<evidence type="ECO:0000256" key="3">
    <source>
        <dbReference type="ARBA" id="ARBA00022670"/>
    </source>
</evidence>
<dbReference type="Gene3D" id="1.10.3810.10">
    <property type="entry name" value="Biosynthetic peptidoglycan transglycosylase-like"/>
    <property type="match status" value="1"/>
</dbReference>
<keyword evidence="5" id="KW-0808">Transferase</keyword>
<keyword evidence="2" id="KW-0121">Carboxypeptidase</keyword>
<dbReference type="Pfam" id="PF00912">
    <property type="entry name" value="Transgly"/>
    <property type="match status" value="1"/>
</dbReference>
<name>A0ABV7W199_9BURK</name>
<evidence type="ECO:0000259" key="11">
    <source>
        <dbReference type="Pfam" id="PF00912"/>
    </source>
</evidence>
<dbReference type="Gene3D" id="3.40.710.10">
    <property type="entry name" value="DD-peptidase/beta-lactamase superfamily"/>
    <property type="match status" value="1"/>
</dbReference>
<comment type="caution">
    <text evidence="12">The sequence shown here is derived from an EMBL/GenBank/DDBJ whole genome shotgun (WGS) entry which is preliminary data.</text>
</comment>
<reference evidence="13" key="1">
    <citation type="journal article" date="2019" name="Int. J. Syst. Evol. Microbiol.">
        <title>The Global Catalogue of Microorganisms (GCM) 10K type strain sequencing project: providing services to taxonomists for standard genome sequencing and annotation.</title>
        <authorList>
            <consortium name="The Broad Institute Genomics Platform"/>
            <consortium name="The Broad Institute Genome Sequencing Center for Infectious Disease"/>
            <person name="Wu L."/>
            <person name="Ma J."/>
        </authorList>
    </citation>
    <scope>NUCLEOTIDE SEQUENCE [LARGE SCALE GENOMIC DNA]</scope>
    <source>
        <strain evidence="13">KCTC 42501</strain>
    </source>
</reference>
<dbReference type="PANTHER" id="PTHR32282">
    <property type="entry name" value="BINDING PROTEIN TRANSPEPTIDASE, PUTATIVE-RELATED"/>
    <property type="match status" value="1"/>
</dbReference>
<evidence type="ECO:0000256" key="5">
    <source>
        <dbReference type="ARBA" id="ARBA00022679"/>
    </source>
</evidence>
<keyword evidence="6" id="KW-0511">Multifunctional enzyme</keyword>
<keyword evidence="13" id="KW-1185">Reference proteome</keyword>
<dbReference type="Proteomes" id="UP001595729">
    <property type="component" value="Unassembled WGS sequence"/>
</dbReference>
<evidence type="ECO:0000256" key="10">
    <source>
        <dbReference type="SAM" id="Phobius"/>
    </source>
</evidence>
<evidence type="ECO:0000313" key="12">
    <source>
        <dbReference type="EMBL" id="MFC3683305.1"/>
    </source>
</evidence>
<keyword evidence="3" id="KW-0378">Hydrolase</keyword>
<dbReference type="EC" id="2.4.99.28" evidence="7"/>